<dbReference type="InterPro" id="IPR035906">
    <property type="entry name" value="MetI-like_sf"/>
</dbReference>
<dbReference type="PANTHER" id="PTHR43163:SF8">
    <property type="entry name" value="D,D-DIPEPTIDE TRANSPORT SYSTEM PERMEASE PROTEIN DDPB-RELATED"/>
    <property type="match status" value="1"/>
</dbReference>
<evidence type="ECO:0000313" key="10">
    <source>
        <dbReference type="Proteomes" id="UP001215503"/>
    </source>
</evidence>
<dbReference type="PROSITE" id="PS50928">
    <property type="entry name" value="ABC_TM1"/>
    <property type="match status" value="1"/>
</dbReference>
<accession>A0ABT5YPX6</accession>
<dbReference type="SUPFAM" id="SSF161098">
    <property type="entry name" value="MetI-like"/>
    <property type="match status" value="1"/>
</dbReference>
<feature type="transmembrane region" description="Helical" evidence="7">
    <location>
        <begin position="200"/>
        <end position="219"/>
    </location>
</feature>
<feature type="transmembrane region" description="Helical" evidence="7">
    <location>
        <begin position="137"/>
        <end position="158"/>
    </location>
</feature>
<feature type="transmembrane region" description="Helical" evidence="7">
    <location>
        <begin position="12"/>
        <end position="32"/>
    </location>
</feature>
<dbReference type="InterPro" id="IPR000515">
    <property type="entry name" value="MetI-like"/>
</dbReference>
<comment type="similarity">
    <text evidence="7">Belongs to the binding-protein-dependent transport system permease family.</text>
</comment>
<organism evidence="9 10">
    <name type="scientific">Aquibaculum arenosum</name>
    <dbReference type="NCBI Taxonomy" id="3032591"/>
    <lineage>
        <taxon>Bacteria</taxon>
        <taxon>Pseudomonadati</taxon>
        <taxon>Pseudomonadota</taxon>
        <taxon>Alphaproteobacteria</taxon>
        <taxon>Rhodospirillales</taxon>
        <taxon>Rhodovibrionaceae</taxon>
        <taxon>Aquibaculum</taxon>
    </lineage>
</organism>
<feature type="transmembrane region" description="Helical" evidence="7">
    <location>
        <begin position="263"/>
        <end position="285"/>
    </location>
</feature>
<evidence type="ECO:0000313" key="9">
    <source>
        <dbReference type="EMBL" id="MDF2096944.1"/>
    </source>
</evidence>
<keyword evidence="6 7" id="KW-0472">Membrane</keyword>
<reference evidence="9 10" key="1">
    <citation type="submission" date="2023-03" db="EMBL/GenBank/DDBJ databases">
        <title>Fodinicurvata sp. CAU 1616 isolated from sea sendiment.</title>
        <authorList>
            <person name="Kim W."/>
        </authorList>
    </citation>
    <scope>NUCLEOTIDE SEQUENCE [LARGE SCALE GENOMIC DNA]</scope>
    <source>
        <strain evidence="9 10">CAU 1616</strain>
    </source>
</reference>
<dbReference type="PANTHER" id="PTHR43163">
    <property type="entry name" value="DIPEPTIDE TRANSPORT SYSTEM PERMEASE PROTEIN DPPB-RELATED"/>
    <property type="match status" value="1"/>
</dbReference>
<keyword evidence="10" id="KW-1185">Reference proteome</keyword>
<feature type="domain" description="ABC transmembrane type-1" evidence="8">
    <location>
        <begin position="97"/>
        <end position="327"/>
    </location>
</feature>
<dbReference type="Pfam" id="PF00528">
    <property type="entry name" value="BPD_transp_1"/>
    <property type="match status" value="1"/>
</dbReference>
<evidence type="ECO:0000256" key="5">
    <source>
        <dbReference type="ARBA" id="ARBA00022989"/>
    </source>
</evidence>
<name>A0ABT5YPX6_9PROT</name>
<comment type="caution">
    <text evidence="9">The sequence shown here is derived from an EMBL/GenBank/DDBJ whole genome shotgun (WGS) entry which is preliminary data.</text>
</comment>
<dbReference type="Gene3D" id="1.10.3720.10">
    <property type="entry name" value="MetI-like"/>
    <property type="match status" value="1"/>
</dbReference>
<evidence type="ECO:0000256" key="6">
    <source>
        <dbReference type="ARBA" id="ARBA00023136"/>
    </source>
</evidence>
<comment type="subcellular location">
    <subcellularLocation>
        <location evidence="1 7">Cell membrane</location>
        <topology evidence="1 7">Multi-pass membrane protein</topology>
    </subcellularLocation>
</comment>
<keyword evidence="4 7" id="KW-0812">Transmembrane</keyword>
<sequence>MSFLYVIRRRLILLLLVVIGVTIITFAISHMIPGDPARLMAGDRATPEIVQSMRTRLGLDQPLHLQYLNYVGSLLQGDLGTSIRTGRPVADDLVRFFPATIELAAVALFFSVLAGVPLGVASAVYRNRWIDQVSRTISVTGISTPAFWLGLLLIMLFYGRLDWLPSSGRLGGDVTAPPFVTGMLLIDTLLAGDLAAFRSALSHILLPAFTLGFVHLGVVTRQIRSSMLEVLQEDYVRTAKAGGLSRRQIIFGHALRNALIPSVTMLGLAFGDLLYGAVLTETVFAWPGMGNYVVQSIHALDFPAIMGFTVVASIAYVLINLLVDLTYMLLDPQIRSVG</sequence>
<keyword evidence="2 7" id="KW-0813">Transport</keyword>
<feature type="transmembrane region" description="Helical" evidence="7">
    <location>
        <begin position="305"/>
        <end position="330"/>
    </location>
</feature>
<keyword evidence="5 7" id="KW-1133">Transmembrane helix</keyword>
<dbReference type="RefSeq" id="WP_275823710.1">
    <property type="nucleotide sequence ID" value="NZ_JARHUD010000008.1"/>
</dbReference>
<evidence type="ECO:0000256" key="2">
    <source>
        <dbReference type="ARBA" id="ARBA00022448"/>
    </source>
</evidence>
<evidence type="ECO:0000256" key="4">
    <source>
        <dbReference type="ARBA" id="ARBA00022692"/>
    </source>
</evidence>
<dbReference type="Pfam" id="PF19300">
    <property type="entry name" value="BPD_transp_1_N"/>
    <property type="match status" value="1"/>
</dbReference>
<evidence type="ECO:0000256" key="3">
    <source>
        <dbReference type="ARBA" id="ARBA00022475"/>
    </source>
</evidence>
<protein>
    <submittedName>
        <fullName evidence="9">ABC transporter permease</fullName>
    </submittedName>
</protein>
<keyword evidence="3" id="KW-1003">Cell membrane</keyword>
<evidence type="ECO:0000256" key="7">
    <source>
        <dbReference type="RuleBase" id="RU363032"/>
    </source>
</evidence>
<dbReference type="InterPro" id="IPR045621">
    <property type="entry name" value="BPD_transp_1_N"/>
</dbReference>
<dbReference type="Proteomes" id="UP001215503">
    <property type="component" value="Unassembled WGS sequence"/>
</dbReference>
<feature type="transmembrane region" description="Helical" evidence="7">
    <location>
        <begin position="103"/>
        <end position="125"/>
    </location>
</feature>
<dbReference type="CDD" id="cd06261">
    <property type="entry name" value="TM_PBP2"/>
    <property type="match status" value="1"/>
</dbReference>
<proteinExistence type="inferred from homology"/>
<dbReference type="EMBL" id="JARHUD010000008">
    <property type="protein sequence ID" value="MDF2096944.1"/>
    <property type="molecule type" value="Genomic_DNA"/>
</dbReference>
<gene>
    <name evidence="9" type="ORF">P2G67_13255</name>
</gene>
<evidence type="ECO:0000256" key="1">
    <source>
        <dbReference type="ARBA" id="ARBA00004651"/>
    </source>
</evidence>
<evidence type="ECO:0000259" key="8">
    <source>
        <dbReference type="PROSITE" id="PS50928"/>
    </source>
</evidence>